<evidence type="ECO:0000256" key="2">
    <source>
        <dbReference type="ARBA" id="ARBA00005594"/>
    </source>
</evidence>
<comment type="subunit">
    <text evidence="3 13">Monomer.</text>
</comment>
<dbReference type="GO" id="GO:0006423">
    <property type="term" value="P:cysteinyl-tRNA aminoacylation"/>
    <property type="evidence" value="ECO:0007669"/>
    <property type="project" value="UniProtKB-UniRule"/>
</dbReference>
<sequence length="486" mass="55571">MSLRVYNTLGKKIEEFKPLSGMKVGFYGCGPTVYNYAHIGNLRAYVFQDILTRTLSFLGYDVTHVMNITDVGHLSGDNDEGEDKMVKSAKERGKSVMQIADYYTKAFFTDTERLNILKPTIVCKATDHIPEMIALIKRLEERGHTYFSEGNLYYDISTFPDYGKMAGFTLDELKAGARVAIDKNKKNPHDFVLWFTQSKFENQALLWDSPWGKGYPGWHIECSAMSMKYLGEQFEIHSGGIDHIRIHHTNEIAQSEGATGKPWVKYWMHNEFLVMNKGKMSKSSGEFITLQAVIDKGFDPIDYRFLLLGGHYRSQLTFSWEAMETAKNARKSLQQRIENLKSGIENLSLIEEKISASDAEKLLRNSPALPYFESFVQALEDDLSTPRAISEMQQLIKDKTISAEDRLKTLSIFDQIFGLNLFEKSESNSNKQESAMDEQSILTLIQERTDAKNAKNYQRADEIRDELRTKGIILEDTPKGTVWKRI</sequence>
<evidence type="ECO:0000313" key="16">
    <source>
        <dbReference type="EMBL" id="CEM61318.1"/>
    </source>
</evidence>
<dbReference type="SUPFAM" id="SSF47323">
    <property type="entry name" value="Anticodon-binding domain of a subclass of class I aminoacyl-tRNA synthetases"/>
    <property type="match status" value="1"/>
</dbReference>
<feature type="short sequence motif" description="'KMSKS' region" evidence="13">
    <location>
        <begin position="279"/>
        <end position="283"/>
    </location>
</feature>
<evidence type="ECO:0000256" key="3">
    <source>
        <dbReference type="ARBA" id="ARBA00011245"/>
    </source>
</evidence>
<dbReference type="CDD" id="cd00672">
    <property type="entry name" value="CysRS_core"/>
    <property type="match status" value="1"/>
</dbReference>
<keyword evidence="14" id="KW-0175">Coiled coil</keyword>
<keyword evidence="5 13" id="KW-0436">Ligase</keyword>
<dbReference type="InterPro" id="IPR015803">
    <property type="entry name" value="Cys-tRNA-ligase"/>
</dbReference>
<keyword evidence="10 13" id="KW-0648">Protein biosynthesis</keyword>
<dbReference type="NCBIfam" id="NF011108">
    <property type="entry name" value="PRK14536.1"/>
    <property type="match status" value="1"/>
</dbReference>
<feature type="binding site" evidence="13">
    <location>
        <position position="247"/>
    </location>
    <ligand>
        <name>Zn(2+)</name>
        <dbReference type="ChEBI" id="CHEBI:29105"/>
    </ligand>
</feature>
<evidence type="ECO:0000256" key="9">
    <source>
        <dbReference type="ARBA" id="ARBA00022840"/>
    </source>
</evidence>
<dbReference type="PANTHER" id="PTHR10890:SF3">
    <property type="entry name" value="CYSTEINE--TRNA LIGASE, CYTOPLASMIC"/>
    <property type="match status" value="1"/>
</dbReference>
<reference evidence="16" key="2">
    <citation type="submission" date="2015-01" db="EMBL/GenBank/DDBJ databases">
        <authorList>
            <person name="Xiang T."/>
            <person name="Song Y."/>
            <person name="Huang L."/>
            <person name="Wang B."/>
            <person name="Wu P."/>
        </authorList>
    </citation>
    <scope>NUCLEOTIDE SEQUENCE [LARGE SCALE GENOMIC DNA]</scope>
    <source>
        <strain evidence="16">V1</strain>
    </source>
</reference>
<keyword evidence="4 13" id="KW-0963">Cytoplasm</keyword>
<feature type="domain" description="tRNA synthetases class I catalytic" evidence="15">
    <location>
        <begin position="16"/>
        <end position="327"/>
    </location>
</feature>
<evidence type="ECO:0000256" key="8">
    <source>
        <dbReference type="ARBA" id="ARBA00022833"/>
    </source>
</evidence>
<feature type="short sequence motif" description="'HIGH' region" evidence="13">
    <location>
        <begin position="31"/>
        <end position="41"/>
    </location>
</feature>
<evidence type="ECO:0000256" key="1">
    <source>
        <dbReference type="ARBA" id="ARBA00004496"/>
    </source>
</evidence>
<feature type="coiled-coil region" evidence="14">
    <location>
        <begin position="323"/>
        <end position="350"/>
    </location>
</feature>
<evidence type="ECO:0000256" key="7">
    <source>
        <dbReference type="ARBA" id="ARBA00022741"/>
    </source>
</evidence>
<dbReference type="InterPro" id="IPR024909">
    <property type="entry name" value="Cys-tRNA/MSH_ligase"/>
</dbReference>
<evidence type="ECO:0000256" key="6">
    <source>
        <dbReference type="ARBA" id="ARBA00022723"/>
    </source>
</evidence>
<dbReference type="GO" id="GO:0005829">
    <property type="term" value="C:cytosol"/>
    <property type="evidence" value="ECO:0007669"/>
    <property type="project" value="TreeGrafter"/>
</dbReference>
<dbReference type="EMBL" id="CP042817">
    <property type="protein sequence ID" value="QEJ97225.1"/>
    <property type="molecule type" value="Genomic_DNA"/>
</dbReference>
<feature type="binding site" evidence="13">
    <location>
        <position position="251"/>
    </location>
    <ligand>
        <name>Zn(2+)</name>
        <dbReference type="ChEBI" id="CHEBI:29105"/>
    </ligand>
</feature>
<proteinExistence type="inferred from homology"/>
<reference evidence="17 19" key="3">
    <citation type="submission" date="2019-08" db="EMBL/GenBank/DDBJ databases">
        <authorList>
            <person name="Kuhnert P."/>
        </authorList>
    </citation>
    <scope>NUCLEOTIDE SEQUENCE [LARGE SCALE GENOMIC DNA]</scope>
    <source>
        <strain evidence="17 19">B36.5</strain>
    </source>
</reference>
<evidence type="ECO:0000256" key="10">
    <source>
        <dbReference type="ARBA" id="ARBA00022917"/>
    </source>
</evidence>
<keyword evidence="9 13" id="KW-0067">ATP-binding</keyword>
<keyword evidence="8 13" id="KW-0862">Zinc</keyword>
<feature type="binding site" evidence="13">
    <location>
        <position position="222"/>
    </location>
    <ligand>
        <name>Zn(2+)</name>
        <dbReference type="ChEBI" id="CHEBI:29105"/>
    </ligand>
</feature>
<dbReference type="EC" id="6.1.1.16" evidence="13"/>
<dbReference type="Pfam" id="PF01406">
    <property type="entry name" value="tRNA-synt_1e"/>
    <property type="match status" value="1"/>
</dbReference>
<dbReference type="Gene3D" id="3.40.50.620">
    <property type="entry name" value="HUPs"/>
    <property type="match status" value="1"/>
</dbReference>
<dbReference type="NCBIfam" id="TIGR00435">
    <property type="entry name" value="cysS"/>
    <property type="match status" value="1"/>
</dbReference>
<evidence type="ECO:0000256" key="4">
    <source>
        <dbReference type="ARBA" id="ARBA00022490"/>
    </source>
</evidence>
<gene>
    <name evidence="13 16" type="primary">cysS</name>
    <name evidence="17" type="ORF">FUT82_03965</name>
    <name evidence="16" type="ORF">TPHV1_170049</name>
</gene>
<keyword evidence="18" id="KW-1185">Reference proteome</keyword>
<accession>A0A0B7GS82</accession>
<evidence type="ECO:0000256" key="12">
    <source>
        <dbReference type="ARBA" id="ARBA00047398"/>
    </source>
</evidence>
<dbReference type="GO" id="GO:0004817">
    <property type="term" value="F:cysteine-tRNA ligase activity"/>
    <property type="evidence" value="ECO:0007669"/>
    <property type="project" value="UniProtKB-UniRule"/>
</dbReference>
<dbReference type="InterPro" id="IPR014729">
    <property type="entry name" value="Rossmann-like_a/b/a_fold"/>
</dbReference>
<evidence type="ECO:0000259" key="15">
    <source>
        <dbReference type="Pfam" id="PF01406"/>
    </source>
</evidence>
<evidence type="ECO:0000256" key="11">
    <source>
        <dbReference type="ARBA" id="ARBA00023146"/>
    </source>
</evidence>
<dbReference type="GO" id="GO:0008270">
    <property type="term" value="F:zinc ion binding"/>
    <property type="evidence" value="ECO:0007669"/>
    <property type="project" value="UniProtKB-UniRule"/>
</dbReference>
<keyword evidence="11 13" id="KW-0030">Aminoacyl-tRNA synthetase</keyword>
<evidence type="ECO:0000313" key="18">
    <source>
        <dbReference type="Proteomes" id="UP000042527"/>
    </source>
</evidence>
<evidence type="ECO:0000256" key="13">
    <source>
        <dbReference type="HAMAP-Rule" id="MF_00041"/>
    </source>
</evidence>
<protein>
    <recommendedName>
        <fullName evidence="13">Cysteine--tRNA ligase</fullName>
        <ecNumber evidence="13">6.1.1.16</ecNumber>
    </recommendedName>
    <alternativeName>
        <fullName evidence="13">Cysteinyl-tRNA synthetase</fullName>
        <shortName evidence="13">CysRS</shortName>
    </alternativeName>
</protein>
<keyword evidence="6 13" id="KW-0479">Metal-binding</keyword>
<evidence type="ECO:0000256" key="14">
    <source>
        <dbReference type="SAM" id="Coils"/>
    </source>
</evidence>
<dbReference type="GeneID" id="57752058"/>
<dbReference type="OrthoDB" id="9815130at2"/>
<dbReference type="Gene3D" id="1.20.120.1910">
    <property type="entry name" value="Cysteine-tRNA ligase, C-terminal anti-codon recognition domain"/>
    <property type="match status" value="1"/>
</dbReference>
<dbReference type="PANTHER" id="PTHR10890">
    <property type="entry name" value="CYSTEINYL-TRNA SYNTHETASE"/>
    <property type="match status" value="1"/>
</dbReference>
<dbReference type="AlphaFoldDB" id="A0A0B7GS82"/>
<feature type="binding site" evidence="13">
    <location>
        <position position="282"/>
    </location>
    <ligand>
        <name>ATP</name>
        <dbReference type="ChEBI" id="CHEBI:30616"/>
    </ligand>
</feature>
<evidence type="ECO:0000313" key="19">
    <source>
        <dbReference type="Proteomes" id="UP000323594"/>
    </source>
</evidence>
<reference evidence="18" key="1">
    <citation type="submission" date="2015-01" db="EMBL/GenBank/DDBJ databases">
        <authorList>
            <person name="Manzoor Shahid"/>
            <person name="Zubair Saima"/>
        </authorList>
    </citation>
    <scope>NUCLEOTIDE SEQUENCE [LARGE SCALE GENOMIC DNA]</scope>
    <source>
        <strain evidence="18">V1</strain>
    </source>
</reference>
<comment type="cofactor">
    <cofactor evidence="13">
        <name>Zn(2+)</name>
        <dbReference type="ChEBI" id="CHEBI:29105"/>
    </cofactor>
    <text evidence="13">Binds 1 zinc ion per subunit.</text>
</comment>
<comment type="catalytic activity">
    <reaction evidence="12 13">
        <text>tRNA(Cys) + L-cysteine + ATP = L-cysteinyl-tRNA(Cys) + AMP + diphosphate</text>
        <dbReference type="Rhea" id="RHEA:17773"/>
        <dbReference type="Rhea" id="RHEA-COMP:9661"/>
        <dbReference type="Rhea" id="RHEA-COMP:9679"/>
        <dbReference type="ChEBI" id="CHEBI:30616"/>
        <dbReference type="ChEBI" id="CHEBI:33019"/>
        <dbReference type="ChEBI" id="CHEBI:35235"/>
        <dbReference type="ChEBI" id="CHEBI:78442"/>
        <dbReference type="ChEBI" id="CHEBI:78517"/>
        <dbReference type="ChEBI" id="CHEBI:456215"/>
        <dbReference type="EC" id="6.1.1.16"/>
    </reaction>
</comment>
<evidence type="ECO:0000256" key="5">
    <source>
        <dbReference type="ARBA" id="ARBA00022598"/>
    </source>
</evidence>
<dbReference type="HAMAP" id="MF_00041">
    <property type="entry name" value="Cys_tRNA_synth"/>
    <property type="match status" value="1"/>
</dbReference>
<dbReference type="PRINTS" id="PR00983">
    <property type="entry name" value="TRNASYNTHCYS"/>
</dbReference>
<comment type="similarity">
    <text evidence="2 13">Belongs to the class-I aminoacyl-tRNA synthetase family.</text>
</comment>
<comment type="subcellular location">
    <subcellularLocation>
        <location evidence="1 13">Cytoplasm</location>
    </subcellularLocation>
</comment>
<dbReference type="FunFam" id="3.40.50.620:FF:000130">
    <property type="entry name" value="Cysteine--tRNA ligase"/>
    <property type="match status" value="1"/>
</dbReference>
<dbReference type="Proteomes" id="UP000323594">
    <property type="component" value="Chromosome"/>
</dbReference>
<feature type="binding site" evidence="13">
    <location>
        <position position="29"/>
    </location>
    <ligand>
        <name>Zn(2+)</name>
        <dbReference type="ChEBI" id="CHEBI:29105"/>
    </ligand>
</feature>
<dbReference type="InterPro" id="IPR032678">
    <property type="entry name" value="tRNA-synt_1_cat_dom"/>
</dbReference>
<organism evidence="16 18">
    <name type="scientific">Treponema phagedenis</name>
    <dbReference type="NCBI Taxonomy" id="162"/>
    <lineage>
        <taxon>Bacteria</taxon>
        <taxon>Pseudomonadati</taxon>
        <taxon>Spirochaetota</taxon>
        <taxon>Spirochaetia</taxon>
        <taxon>Spirochaetales</taxon>
        <taxon>Treponemataceae</taxon>
        <taxon>Treponema</taxon>
    </lineage>
</organism>
<name>A0A0B7GS82_TREPH</name>
<dbReference type="SUPFAM" id="SSF52374">
    <property type="entry name" value="Nucleotidylyl transferase"/>
    <property type="match status" value="1"/>
</dbReference>
<dbReference type="InterPro" id="IPR009080">
    <property type="entry name" value="tRNAsynth_Ia_anticodon-bd"/>
</dbReference>
<dbReference type="EMBL" id="CDNC01000009">
    <property type="protein sequence ID" value="CEM61318.1"/>
    <property type="molecule type" value="Genomic_DNA"/>
</dbReference>
<keyword evidence="7 13" id="KW-0547">Nucleotide-binding</keyword>
<dbReference type="RefSeq" id="WP_024753006.1">
    <property type="nucleotide sequence ID" value="NZ_CDNC01000009.1"/>
</dbReference>
<dbReference type="Proteomes" id="UP000042527">
    <property type="component" value="Unassembled WGS sequence"/>
</dbReference>
<dbReference type="GO" id="GO:0005524">
    <property type="term" value="F:ATP binding"/>
    <property type="evidence" value="ECO:0007669"/>
    <property type="project" value="UniProtKB-UniRule"/>
</dbReference>
<evidence type="ECO:0000313" key="17">
    <source>
        <dbReference type="EMBL" id="QEJ97225.1"/>
    </source>
</evidence>